<dbReference type="Proteomes" id="UP000176944">
    <property type="component" value="Chromosome"/>
</dbReference>
<accession>A0A9Q9UW59</accession>
<reference evidence="1" key="2">
    <citation type="submission" date="2022-10" db="EMBL/GenBank/DDBJ databases">
        <authorList>
            <person name="Ngo T.-E."/>
        </authorList>
    </citation>
    <scope>NUCLEOTIDE SEQUENCE</scope>
    <source>
        <strain evidence="1">JHB</strain>
    </source>
</reference>
<protein>
    <submittedName>
        <fullName evidence="1">Uncharacterized protein</fullName>
    </submittedName>
</protein>
<dbReference type="AlphaFoldDB" id="A0A9Q9UW59"/>
<name>A0A9Q9UW59_MOOP1</name>
<reference evidence="1" key="1">
    <citation type="journal article" date="2017" name="Proc. Natl. Acad. Sci. U.S.A.">
        <title>Comparative genomics uncovers the prolific and distinctive metabolic potential of the cyanobacterial genus Moorea.</title>
        <authorList>
            <person name="Leao T."/>
            <person name="Castelao G."/>
            <person name="Korobeynikov A."/>
            <person name="Monroe E.A."/>
            <person name="Podell S."/>
            <person name="Glukhov E."/>
            <person name="Allen E.E."/>
            <person name="Gerwick W.H."/>
            <person name="Gerwick L."/>
        </authorList>
    </citation>
    <scope>NUCLEOTIDE SEQUENCE</scope>
    <source>
        <strain evidence="1">JHB</strain>
    </source>
</reference>
<proteinExistence type="predicted"/>
<gene>
    <name evidence="1" type="ORF">BJP36_36065</name>
</gene>
<organism evidence="1">
    <name type="scientific">Moorena producens (strain JHB)</name>
    <dbReference type="NCBI Taxonomy" id="1454205"/>
    <lineage>
        <taxon>Bacteria</taxon>
        <taxon>Bacillati</taxon>
        <taxon>Cyanobacteriota</taxon>
        <taxon>Cyanophyceae</taxon>
        <taxon>Coleofasciculales</taxon>
        <taxon>Coleofasciculaceae</taxon>
        <taxon>Moorena</taxon>
    </lineage>
</organism>
<dbReference type="EMBL" id="CP017708">
    <property type="protein sequence ID" value="WAN69511.1"/>
    <property type="molecule type" value="Genomic_DNA"/>
</dbReference>
<evidence type="ECO:0000313" key="1">
    <source>
        <dbReference type="EMBL" id="WAN69511.1"/>
    </source>
</evidence>
<sequence>MKEKIKILDLETRPSQETDLQELSVDDLNGVVGAASGLCGRCRAVSCAGCAAVAMS</sequence>